<dbReference type="InterPro" id="IPR036890">
    <property type="entry name" value="HATPase_C_sf"/>
</dbReference>
<dbReference type="EMBL" id="MIGX01000168">
    <property type="protein sequence ID" value="PPT79277.1"/>
    <property type="molecule type" value="Genomic_DNA"/>
</dbReference>
<keyword evidence="7" id="KW-1185">Reference proteome</keyword>
<feature type="transmembrane region" description="Helical" evidence="4">
    <location>
        <begin position="21"/>
        <end position="46"/>
    </location>
</feature>
<protein>
    <recommendedName>
        <fullName evidence="5">Histidine kinase domain-containing protein</fullName>
    </recommendedName>
</protein>
<feature type="transmembrane region" description="Helical" evidence="4">
    <location>
        <begin position="58"/>
        <end position="75"/>
    </location>
</feature>
<dbReference type="PANTHER" id="PTHR24421">
    <property type="entry name" value="NITRATE/NITRITE SENSOR PROTEIN NARX-RELATED"/>
    <property type="match status" value="1"/>
</dbReference>
<organism evidence="6 7">
    <name type="scientific">Xanthomonas theicola</name>
    <dbReference type="NCBI Taxonomy" id="56464"/>
    <lineage>
        <taxon>Bacteria</taxon>
        <taxon>Pseudomonadati</taxon>
        <taxon>Pseudomonadota</taxon>
        <taxon>Gammaproteobacteria</taxon>
        <taxon>Lysobacterales</taxon>
        <taxon>Lysobacteraceae</taxon>
        <taxon>Xanthomonas</taxon>
    </lineage>
</organism>
<evidence type="ECO:0000256" key="2">
    <source>
        <dbReference type="ARBA" id="ARBA00022777"/>
    </source>
</evidence>
<comment type="caution">
    <text evidence="6">The sequence shown here is derived from an EMBL/GenBank/DDBJ whole genome shotgun (WGS) entry which is preliminary data.</text>
</comment>
<dbReference type="InterPro" id="IPR050482">
    <property type="entry name" value="Sensor_HK_TwoCompSys"/>
</dbReference>
<accession>A0A2S6ZAX6</accession>
<keyword evidence="4" id="KW-0472">Membrane</keyword>
<keyword evidence="3" id="KW-0902">Two-component regulatory system</keyword>
<feature type="domain" description="Histidine kinase" evidence="5">
    <location>
        <begin position="94"/>
        <end position="279"/>
    </location>
</feature>
<dbReference type="SMART" id="SM00387">
    <property type="entry name" value="HATPase_c"/>
    <property type="match status" value="1"/>
</dbReference>
<dbReference type="PANTHER" id="PTHR24421:SF58">
    <property type="entry name" value="SIGNAL TRANSDUCTION HISTIDINE-PROTEIN KINASE_PHOSPHATASE UHPB"/>
    <property type="match status" value="1"/>
</dbReference>
<dbReference type="InterPro" id="IPR005467">
    <property type="entry name" value="His_kinase_dom"/>
</dbReference>
<dbReference type="Gene3D" id="3.30.565.10">
    <property type="entry name" value="Histidine kinase-like ATPase, C-terminal domain"/>
    <property type="match status" value="1"/>
</dbReference>
<dbReference type="GO" id="GO:0000160">
    <property type="term" value="P:phosphorelay signal transduction system"/>
    <property type="evidence" value="ECO:0007669"/>
    <property type="project" value="UniProtKB-KW"/>
</dbReference>
<keyword evidence="4" id="KW-0812">Transmembrane</keyword>
<dbReference type="PROSITE" id="PS50109">
    <property type="entry name" value="HIS_KIN"/>
    <property type="match status" value="1"/>
</dbReference>
<evidence type="ECO:0000259" key="5">
    <source>
        <dbReference type="PROSITE" id="PS50109"/>
    </source>
</evidence>
<proteinExistence type="predicted"/>
<dbReference type="GO" id="GO:0016301">
    <property type="term" value="F:kinase activity"/>
    <property type="evidence" value="ECO:0007669"/>
    <property type="project" value="UniProtKB-KW"/>
</dbReference>
<sequence length="281" mass="31492">MLGIIIALVIESAWRQRSVRLALLALCTCIWNATVLQVIILSIGWLPDESFRYNSAGAIPLCLMLLFFFGERFVLDREESQREQRSAIAQERARILQDMHDGMGDQLITAKRLALRPEVDRHDLALVIDESLQDLRLIIDSLDLREGDLLPLLGNLRFRLEPRLAMLDIRLSWEAQPVPALEALNPAGALAILRIVQEAINNALRHAQPHHIRLMVFPDGADVLIQIMDDGKSFAPEQIRAGRGLTGMRMRADRLGIVLGIESCPTTGTVVSLRIPTKLHV</sequence>
<dbReference type="CDD" id="cd16917">
    <property type="entry name" value="HATPase_UhpB-NarQ-NarX-like"/>
    <property type="match status" value="1"/>
</dbReference>
<keyword evidence="2" id="KW-0418">Kinase</keyword>
<keyword evidence="1" id="KW-0808">Transferase</keyword>
<name>A0A2S6ZAX6_9XANT</name>
<dbReference type="RefSeq" id="WP_185817306.1">
    <property type="nucleotide sequence ID" value="NZ_CP049017.1"/>
</dbReference>
<dbReference type="Pfam" id="PF02518">
    <property type="entry name" value="HATPase_c"/>
    <property type="match status" value="1"/>
</dbReference>
<evidence type="ECO:0000256" key="4">
    <source>
        <dbReference type="SAM" id="Phobius"/>
    </source>
</evidence>
<evidence type="ECO:0000313" key="7">
    <source>
        <dbReference type="Proteomes" id="UP000239898"/>
    </source>
</evidence>
<keyword evidence="4" id="KW-1133">Transmembrane helix</keyword>
<dbReference type="Proteomes" id="UP000239898">
    <property type="component" value="Unassembled WGS sequence"/>
</dbReference>
<evidence type="ECO:0000256" key="1">
    <source>
        <dbReference type="ARBA" id="ARBA00022679"/>
    </source>
</evidence>
<reference evidence="6 7" key="1">
    <citation type="submission" date="2016-08" db="EMBL/GenBank/DDBJ databases">
        <title>Evolution of the type three secretion system and type three effector repertoires in Xanthomonas.</title>
        <authorList>
            <person name="Merda D."/>
            <person name="Briand M."/>
            <person name="Bosis E."/>
            <person name="Rousseau C."/>
            <person name="Portier P."/>
            <person name="Jacques M.-A."/>
            <person name="Fischer-Le Saux M."/>
        </authorList>
    </citation>
    <scope>NUCLEOTIDE SEQUENCE [LARGE SCALE GENOMIC DNA]</scope>
    <source>
        <strain evidence="6 7">CFBP 4691</strain>
    </source>
</reference>
<evidence type="ECO:0000256" key="3">
    <source>
        <dbReference type="ARBA" id="ARBA00023012"/>
    </source>
</evidence>
<dbReference type="AlphaFoldDB" id="A0A2S6ZAX6"/>
<gene>
    <name evidence="6" type="ORF">XthCFBP4691_18940</name>
</gene>
<evidence type="ECO:0000313" key="6">
    <source>
        <dbReference type="EMBL" id="PPT79277.1"/>
    </source>
</evidence>
<dbReference type="SUPFAM" id="SSF55874">
    <property type="entry name" value="ATPase domain of HSP90 chaperone/DNA topoisomerase II/histidine kinase"/>
    <property type="match status" value="1"/>
</dbReference>
<dbReference type="InterPro" id="IPR003594">
    <property type="entry name" value="HATPase_dom"/>
</dbReference>